<evidence type="ECO:0000256" key="1">
    <source>
        <dbReference type="ARBA" id="ARBA00001686"/>
    </source>
</evidence>
<reference evidence="10" key="1">
    <citation type="journal article" date="2020" name="Stud. Mycol.">
        <title>101 Dothideomycetes genomes: a test case for predicting lifestyles and emergence of pathogens.</title>
        <authorList>
            <person name="Haridas S."/>
            <person name="Albert R."/>
            <person name="Binder M."/>
            <person name="Bloem J."/>
            <person name="Labutti K."/>
            <person name="Salamov A."/>
            <person name="Andreopoulos B."/>
            <person name="Baker S."/>
            <person name="Barry K."/>
            <person name="Bills G."/>
            <person name="Bluhm B."/>
            <person name="Cannon C."/>
            <person name="Castanera R."/>
            <person name="Culley D."/>
            <person name="Daum C."/>
            <person name="Ezra D."/>
            <person name="Gonzalez J."/>
            <person name="Henrissat B."/>
            <person name="Kuo A."/>
            <person name="Liang C."/>
            <person name="Lipzen A."/>
            <person name="Lutzoni F."/>
            <person name="Magnuson J."/>
            <person name="Mondo S."/>
            <person name="Nolan M."/>
            <person name="Ohm R."/>
            <person name="Pangilinan J."/>
            <person name="Park H.-J."/>
            <person name="Ramirez L."/>
            <person name="Alfaro M."/>
            <person name="Sun H."/>
            <person name="Tritt A."/>
            <person name="Yoshinaga Y."/>
            <person name="Zwiers L.-H."/>
            <person name="Turgeon B."/>
            <person name="Goodwin S."/>
            <person name="Spatafora J."/>
            <person name="Crous P."/>
            <person name="Grigoriev I."/>
        </authorList>
    </citation>
    <scope>NUCLEOTIDE SEQUENCE</scope>
    <source>
        <strain evidence="10">CBS 113979</strain>
    </source>
</reference>
<evidence type="ECO:0000256" key="2">
    <source>
        <dbReference type="ARBA" id="ARBA00006209"/>
    </source>
</evidence>
<dbReference type="FunFam" id="1.25.40.70:FF:000011">
    <property type="entry name" value="Phosphatidylinositol 4-kinase alpha"/>
    <property type="match status" value="1"/>
</dbReference>
<dbReference type="InterPro" id="IPR016024">
    <property type="entry name" value="ARM-type_fold"/>
</dbReference>
<dbReference type="InterPro" id="IPR018936">
    <property type="entry name" value="PI3/4_kinase_CS"/>
</dbReference>
<evidence type="ECO:0000313" key="10">
    <source>
        <dbReference type="EMBL" id="KAF1987805.1"/>
    </source>
</evidence>
<dbReference type="PANTHER" id="PTHR10048:SF15">
    <property type="entry name" value="PHOSPHATIDYLINOSITOL 4-KINASE ALPHA"/>
    <property type="match status" value="1"/>
</dbReference>
<evidence type="ECO:0000256" key="5">
    <source>
        <dbReference type="ARBA" id="ARBA00022741"/>
    </source>
</evidence>
<dbReference type="InterPro" id="IPR045495">
    <property type="entry name" value="PI4K_N"/>
</dbReference>
<sequence length="1930" mass="214044">MRNLRRNALEKLALLSATSSNVSTGRADISKLCRRCPKFPGGVNGAENGSYSPRAASSVPMSLSEIEVLLALCKAAPSIKDQAMAEKLIAQLAPYLPESHSQLLSYSPQLHQLDPCPWELLTFSLSSALLSIGTNHAGLRNSVGGVVLTYVEGWARLAVALGAEKFDAEVLDERAAGNVAQTITLAVSLLGFLDAAKAHAWFWKPDERLALVEMLRTALSDTYMVSLEGALSVIRNSKHSHRGLKEWKRYLRHYAAVGRPMGAMLMRQGFMQVVVACVSSQVVVSEVWEAKDVLATLMESPPPKHQPSAENEGFNVETFLDIAAEELELLEDGSDYLQLGSAWQQRLASLVKANALICFLCCVLLDPESADPDQLITWIDATLADPVQAADFELSTVAFQCMAVLSKTSPSMAIAMSRSLPRLIVQRGLETRAATVAADCVAYVLKGLPQDAIVTALYSLGNVLSATTGGGGTGASPFHNGSLGVHKDHSSYGAQTIGSAISLTQHDGDEPSAAYDIVIQAIVAIAVVCKQEQISVLVLDMLVQKISKISDAVDMKIISEIGKIGVYSGQNGLRSLLKLFGKLVHEGLVRQQHGIVGAATKARVQLSQDVRVGSPLFETYLLTMMSEVVSKGDAHESDQEYSADIEIATQEIAQLLKPLAAFVTANAYASEDDLDIDGLLDLQRDAWFNVVVHGFTLSSPLGKKYANELQILARFSHPLVAEDRAGQLESDIELNTVLRRGKSPENSVKQKKHLIQILPTCESQISSLSHSEVVFLIAADLVEELRAQSGDCTKILTYFVDSGLKSGAMGTCMQAIATSAVKTYLSKTLSGNLLAFSSPYLAMQLAAMFTGCCHRISRVQQVAFTCADMIISTVPSALCQKSSLFALLELLTLMWSSCLEKETEEYEWKSMYTSPRENVAIELSDNYAFREETLVRFHSHAKNWMHKVLMIAPLDIKGLLQTYLSEYDDEGAYGHVSLGRSFALEMGSVIPSTDLRLGAIEKGPLNINTASDFVAQYTTRQEYRLVDSVPDNDTAWLRFGREGDPLMRSQLDQNVGDPATVLADLENRTLRRNAVPVAELRDTLRRAGALLCRSLGDHTAIVHHLVGIPFAVFTKQAMKLGISLWMGVIKENSRMESRILVEIAEHYIRTIRMRKGFFDPHFTNKDPFYIQEEYAPSDHEALIKKQQRAYDHIAPHYRLLQFLTSHFSATSLGSPSVHRIYIRLMHITLSAIKQTTNHPLAREVHLHFILLGIRVLLSCTTADNATLWRLKDRILSAGLSWFCQAPKWSFGGNRIQLKAETQLIDDVQEALREAAVATIGSKPVASMASLEAKQDLLLLLLQSEKNRLVVWLFPLDHHKHRFMTSGHNAPQEATLLAAVKTAYSESPALMIHLANRFSSDKMLAEIRFRLLNFPDKFLNEPDALELLLGPSLPSDVSFHLKYLLYWAPVNPITAVTYFLPAYGNHPFILQYAMKALESHPVDVTFFYVPQIVQTLRYDALGYVNRYIVETAKFSQLFAHQIIWNINANAYKDEDSQVPDPVKPTLDKVLESLTGSFSKADRTFYEREFSFFDEVTGISGKLKPFIKKTKAEKKQKIEEELRQIKVEVGVYLPSNPDGVVIGIDRKSGKPLQSHAKAPYMATFRIRKEKKAIEGLEAQAESSNGATHDTYEVWQSAIFKVGDDCRQDVLALQMIAAFRGIFNNVGLDVYVYPYRVTATAPGCGVIDVLPNSISRDMVGREAVNGLYEYFVSKYGGEDSIRFQEARSNFVKSMAAYSVISYLLQFKDRHNGNIMVDDAGHILHIDFGFCFDIVPGGVKFERAPFKLTLEMVAVMGGSATSQSYRWFEELCIKAFLASRQHCEHLAHIVEVMLDSGLPCFKPETMQNFRSRFVLEKSEREAADYMRGLIRKSYGNKSTQAYDYFQLMTNGIPY</sequence>
<dbReference type="GO" id="GO:0004430">
    <property type="term" value="F:1-phosphatidylinositol 4-kinase activity"/>
    <property type="evidence" value="ECO:0007669"/>
    <property type="project" value="UniProtKB-EC"/>
</dbReference>
<dbReference type="Proteomes" id="UP000800041">
    <property type="component" value="Unassembled WGS sequence"/>
</dbReference>
<dbReference type="PROSITE" id="PS51545">
    <property type="entry name" value="PIK_HELICAL"/>
    <property type="match status" value="1"/>
</dbReference>
<dbReference type="InterPro" id="IPR042236">
    <property type="entry name" value="PI3K_accessory_sf"/>
</dbReference>
<dbReference type="FunFam" id="3.30.1010.10:FF:000014">
    <property type="entry name" value="Phosphatidylinositol 4-kinase STT4"/>
    <property type="match status" value="1"/>
</dbReference>
<dbReference type="SUPFAM" id="SSF48371">
    <property type="entry name" value="ARM repeat"/>
    <property type="match status" value="1"/>
</dbReference>
<dbReference type="InterPro" id="IPR015433">
    <property type="entry name" value="PI3/4_kinase"/>
</dbReference>
<dbReference type="SUPFAM" id="SSF56112">
    <property type="entry name" value="Protein kinase-like (PK-like)"/>
    <property type="match status" value="1"/>
</dbReference>
<evidence type="ECO:0000259" key="8">
    <source>
        <dbReference type="PROSITE" id="PS50290"/>
    </source>
</evidence>
<proteinExistence type="inferred from homology"/>
<dbReference type="EMBL" id="ML977151">
    <property type="protein sequence ID" value="KAF1987805.1"/>
    <property type="molecule type" value="Genomic_DNA"/>
</dbReference>
<dbReference type="PANTHER" id="PTHR10048">
    <property type="entry name" value="PHOSPHATIDYLINOSITOL KINASE"/>
    <property type="match status" value="1"/>
</dbReference>
<dbReference type="InterPro" id="IPR001263">
    <property type="entry name" value="PI3K_accessory_dom"/>
</dbReference>
<comment type="similarity">
    <text evidence="2">Belongs to the PI3/PI4-kinase family. Type III PI4K subfamily.</text>
</comment>
<dbReference type="GO" id="GO:0046854">
    <property type="term" value="P:phosphatidylinositol phosphate biosynthetic process"/>
    <property type="evidence" value="ECO:0007669"/>
    <property type="project" value="InterPro"/>
</dbReference>
<dbReference type="SMART" id="SM00145">
    <property type="entry name" value="PI3Ka"/>
    <property type="match status" value="1"/>
</dbReference>
<dbReference type="Gene3D" id="1.25.40.70">
    <property type="entry name" value="Phosphatidylinositol 3-kinase, accessory domain (PIK)"/>
    <property type="match status" value="1"/>
</dbReference>
<evidence type="ECO:0000256" key="4">
    <source>
        <dbReference type="ARBA" id="ARBA00022679"/>
    </source>
</evidence>
<dbReference type="GO" id="GO:0005886">
    <property type="term" value="C:plasma membrane"/>
    <property type="evidence" value="ECO:0007669"/>
    <property type="project" value="TreeGrafter"/>
</dbReference>
<evidence type="ECO:0000256" key="6">
    <source>
        <dbReference type="ARBA" id="ARBA00022777"/>
    </source>
</evidence>
<dbReference type="EC" id="2.7.1.67" evidence="3"/>
<evidence type="ECO:0000256" key="3">
    <source>
        <dbReference type="ARBA" id="ARBA00012169"/>
    </source>
</evidence>
<dbReference type="Pfam" id="PF00613">
    <property type="entry name" value="PI3Ka"/>
    <property type="match status" value="1"/>
</dbReference>
<dbReference type="PROSITE" id="PS00916">
    <property type="entry name" value="PI3_4_KINASE_2"/>
    <property type="match status" value="1"/>
</dbReference>
<dbReference type="CDD" id="cd05167">
    <property type="entry name" value="PI4Kc_III_alpha"/>
    <property type="match status" value="1"/>
</dbReference>
<dbReference type="OrthoDB" id="10264149at2759"/>
<keyword evidence="4" id="KW-0808">Transferase</keyword>
<dbReference type="InterPro" id="IPR011009">
    <property type="entry name" value="Kinase-like_dom_sf"/>
</dbReference>
<dbReference type="GO" id="GO:0048015">
    <property type="term" value="P:phosphatidylinositol-mediated signaling"/>
    <property type="evidence" value="ECO:0007669"/>
    <property type="project" value="TreeGrafter"/>
</dbReference>
<evidence type="ECO:0000256" key="7">
    <source>
        <dbReference type="ARBA" id="ARBA00022840"/>
    </source>
</evidence>
<accession>A0A6G1H3S5</accession>
<keyword evidence="7" id="KW-0067">ATP-binding</keyword>
<dbReference type="PROSITE" id="PS00915">
    <property type="entry name" value="PI3_4_KINASE_1"/>
    <property type="match status" value="1"/>
</dbReference>
<protein>
    <recommendedName>
        <fullName evidence="3">1-phosphatidylinositol 4-kinase</fullName>
        <ecNumber evidence="3">2.7.1.67</ecNumber>
    </recommendedName>
</protein>
<dbReference type="GO" id="GO:0005524">
    <property type="term" value="F:ATP binding"/>
    <property type="evidence" value="ECO:0007669"/>
    <property type="project" value="UniProtKB-KW"/>
</dbReference>
<comment type="catalytic activity">
    <reaction evidence="1">
        <text>a 1,2-diacyl-sn-glycero-3-phospho-(1D-myo-inositol) + ATP = a 1,2-diacyl-sn-glycero-3-phospho-(1D-myo-inositol 4-phosphate) + ADP + H(+)</text>
        <dbReference type="Rhea" id="RHEA:19877"/>
        <dbReference type="ChEBI" id="CHEBI:15378"/>
        <dbReference type="ChEBI" id="CHEBI:30616"/>
        <dbReference type="ChEBI" id="CHEBI:57880"/>
        <dbReference type="ChEBI" id="CHEBI:58178"/>
        <dbReference type="ChEBI" id="CHEBI:456216"/>
        <dbReference type="EC" id="2.7.1.67"/>
    </reaction>
</comment>
<name>A0A6G1H3S5_9PEZI</name>
<feature type="domain" description="PIK helical" evidence="9">
    <location>
        <begin position="1365"/>
        <end position="1551"/>
    </location>
</feature>
<evidence type="ECO:0000259" key="9">
    <source>
        <dbReference type="PROSITE" id="PS51545"/>
    </source>
</evidence>
<dbReference type="PROSITE" id="PS50290">
    <property type="entry name" value="PI3_4_KINASE_3"/>
    <property type="match status" value="1"/>
</dbReference>
<gene>
    <name evidence="10" type="ORF">K402DRAFT_462657</name>
</gene>
<dbReference type="Pfam" id="PF19274">
    <property type="entry name" value="PI4K_N"/>
    <property type="match status" value="1"/>
</dbReference>
<dbReference type="Gene3D" id="3.30.1010.10">
    <property type="entry name" value="Phosphatidylinositol 3-kinase Catalytic Subunit, Chain A, domain 4"/>
    <property type="match status" value="1"/>
</dbReference>
<evidence type="ECO:0000313" key="11">
    <source>
        <dbReference type="Proteomes" id="UP000800041"/>
    </source>
</evidence>
<dbReference type="InterPro" id="IPR036940">
    <property type="entry name" value="PI3/4_kinase_cat_sf"/>
</dbReference>
<keyword evidence="5" id="KW-0547">Nucleotide-binding</keyword>
<feature type="domain" description="PI3K/PI4K catalytic" evidence="8">
    <location>
        <begin position="1624"/>
        <end position="1914"/>
    </location>
</feature>
<keyword evidence="6" id="KW-0418">Kinase</keyword>
<keyword evidence="11" id="KW-1185">Reference proteome</keyword>
<dbReference type="SMART" id="SM00146">
    <property type="entry name" value="PI3Kc"/>
    <property type="match status" value="1"/>
</dbReference>
<dbReference type="GO" id="GO:0005737">
    <property type="term" value="C:cytoplasm"/>
    <property type="evidence" value="ECO:0007669"/>
    <property type="project" value="TreeGrafter"/>
</dbReference>
<dbReference type="Pfam" id="PF00454">
    <property type="entry name" value="PI3_PI4_kinase"/>
    <property type="match status" value="1"/>
</dbReference>
<dbReference type="FunFam" id="1.10.1070.11:FF:000022">
    <property type="entry name" value="Phosphatidylinositol 4-kinase stt4"/>
    <property type="match status" value="1"/>
</dbReference>
<dbReference type="Gene3D" id="1.10.1070.11">
    <property type="entry name" value="Phosphatidylinositol 3-/4-kinase, catalytic domain"/>
    <property type="match status" value="1"/>
</dbReference>
<dbReference type="InterPro" id="IPR000403">
    <property type="entry name" value="PI3/4_kinase_cat_dom"/>
</dbReference>
<organism evidence="10 11">
    <name type="scientific">Aulographum hederae CBS 113979</name>
    <dbReference type="NCBI Taxonomy" id="1176131"/>
    <lineage>
        <taxon>Eukaryota</taxon>
        <taxon>Fungi</taxon>
        <taxon>Dikarya</taxon>
        <taxon>Ascomycota</taxon>
        <taxon>Pezizomycotina</taxon>
        <taxon>Dothideomycetes</taxon>
        <taxon>Pleosporomycetidae</taxon>
        <taxon>Aulographales</taxon>
        <taxon>Aulographaceae</taxon>
    </lineage>
</organism>